<dbReference type="OrthoDB" id="15278at10239"/>
<dbReference type="Proteomes" id="UP000203916">
    <property type="component" value="Segment"/>
</dbReference>
<dbReference type="GeneID" id="26623884"/>
<evidence type="ECO:0000313" key="2">
    <source>
        <dbReference type="Proteomes" id="UP000203916"/>
    </source>
</evidence>
<dbReference type="Pfam" id="PF05939">
    <property type="entry name" value="Phage_min_tail"/>
    <property type="match status" value="1"/>
</dbReference>
<dbReference type="RefSeq" id="YP_009196669.1">
    <property type="nucleotide sequence ID" value="NC_028774.1"/>
</dbReference>
<name>A0A0H4TGS3_9CAUD</name>
<sequence length="114" mass="12347">MDSFKWCTQIQGGAAKVAVSNNIRSISFGNGYIQTASSGINTKRRTVPIVYGGSDWEEVYDFCQEHVTKPFVWKAPDGRMGVFVVTADSVNLAPQGGGVFEVTAEFAERFTSAG</sequence>
<accession>A0A0H4TGS3</accession>
<reference evidence="1 2" key="1">
    <citation type="journal article" date="2015" name="Genome Announc.">
        <title>Complete Genome Sequence of Klebsiella pneumoniae Carbapenemase-Producing K. pneumoniae Siphophage Sushi.</title>
        <authorList>
            <person name="Nguyen D.T."/>
            <person name="Lessor L.E."/>
            <person name="Cahill J.L."/>
            <person name="Rasche E.S."/>
            <person name="Kuty Everett G.F."/>
        </authorList>
    </citation>
    <scope>NUCLEOTIDE SEQUENCE [LARGE SCALE GENOMIC DNA]</scope>
</reference>
<organism evidence="1 2">
    <name type="scientific">Klebsiella phage Sushi</name>
    <dbReference type="NCBI Taxonomy" id="1675609"/>
    <lineage>
        <taxon>Viruses</taxon>
        <taxon>Duplodnaviria</taxon>
        <taxon>Heunggongvirae</taxon>
        <taxon>Uroviricota</taxon>
        <taxon>Caudoviricetes</taxon>
        <taxon>Drexlerviridae</taxon>
        <taxon>Webervirus</taxon>
        <taxon>Webervirus sushi</taxon>
    </lineage>
</organism>
<protein>
    <submittedName>
        <fullName evidence="1">Minor tail protein</fullName>
    </submittedName>
</protein>
<keyword evidence="2" id="KW-1185">Reference proteome</keyword>
<dbReference type="EMBL" id="KT001920">
    <property type="protein sequence ID" value="AKQ07488.1"/>
    <property type="molecule type" value="Genomic_DNA"/>
</dbReference>
<evidence type="ECO:0000313" key="1">
    <source>
        <dbReference type="EMBL" id="AKQ07488.1"/>
    </source>
</evidence>
<proteinExistence type="predicted"/>
<dbReference type="KEGG" id="vg:26623884"/>
<dbReference type="InterPro" id="IPR010265">
    <property type="entry name" value="Phage_lambda_TipM"/>
</dbReference>
<gene>
    <name evidence="1" type="ORF">CPT_Sushi17</name>
</gene>